<evidence type="ECO:0000256" key="1">
    <source>
        <dbReference type="SAM" id="MobiDB-lite"/>
    </source>
</evidence>
<evidence type="ECO:0008006" key="4">
    <source>
        <dbReference type="Google" id="ProtNLM"/>
    </source>
</evidence>
<dbReference type="RefSeq" id="WP_154433408.1">
    <property type="nucleotide sequence ID" value="NZ_VUNC01000001.1"/>
</dbReference>
<dbReference type="EMBL" id="VUNC01000001">
    <property type="protein sequence ID" value="MST71641.1"/>
    <property type="molecule type" value="Genomic_DNA"/>
</dbReference>
<evidence type="ECO:0000313" key="3">
    <source>
        <dbReference type="Proteomes" id="UP000469325"/>
    </source>
</evidence>
<protein>
    <recommendedName>
        <fullName evidence="4">DUF721 domain-containing protein</fullName>
    </recommendedName>
</protein>
<comment type="caution">
    <text evidence="2">The sequence shown here is derived from an EMBL/GenBank/DDBJ whole genome shotgun (WGS) entry which is preliminary data.</text>
</comment>
<keyword evidence="3" id="KW-1185">Reference proteome</keyword>
<accession>A0A6N7XQ69</accession>
<dbReference type="Proteomes" id="UP000469325">
    <property type="component" value="Unassembled WGS sequence"/>
</dbReference>
<organism evidence="2 3">
    <name type="scientific">Olsenella porci</name>
    <dbReference type="NCBI Taxonomy" id="2652279"/>
    <lineage>
        <taxon>Bacteria</taxon>
        <taxon>Bacillati</taxon>
        <taxon>Actinomycetota</taxon>
        <taxon>Coriobacteriia</taxon>
        <taxon>Coriobacteriales</taxon>
        <taxon>Atopobiaceae</taxon>
        <taxon>Olsenella</taxon>
    </lineage>
</organism>
<feature type="region of interest" description="Disordered" evidence="1">
    <location>
        <begin position="1"/>
        <end position="27"/>
    </location>
</feature>
<name>A0A6N7XQ69_9ACTN</name>
<proteinExistence type="predicted"/>
<dbReference type="AlphaFoldDB" id="A0A6N7XQ69"/>
<feature type="region of interest" description="Disordered" evidence="1">
    <location>
        <begin position="130"/>
        <end position="173"/>
    </location>
</feature>
<reference evidence="2 3" key="1">
    <citation type="submission" date="2019-08" db="EMBL/GenBank/DDBJ databases">
        <title>In-depth cultivation of the pig gut microbiome towards novel bacterial diversity and tailored functional studies.</title>
        <authorList>
            <person name="Wylensek D."/>
            <person name="Hitch T.C.A."/>
            <person name="Clavel T."/>
        </authorList>
    </citation>
    <scope>NUCLEOTIDE SEQUENCE [LARGE SCALE GENOMIC DNA]</scope>
    <source>
        <strain evidence="2 3">CA-Schmier-601-WT-1</strain>
    </source>
</reference>
<gene>
    <name evidence="2" type="ORF">FYJ68_00685</name>
</gene>
<sequence>MGRGNLRYLPGSGRRRPVGPDGVPLDLRSESSEDLSSVLDEMMGRGAWARLGRNRRAAMAWFKANGDVERRHTSGVYLKRAASSGLPPVLVVYVDSHARLTDFMANREIYLVRLAAVGFEVSGVEFRLSREPVPEAPSSQQATSRPAEVVLPPLSDDERRRASELTADLPEPLRQRVRRAMELSMRREKLDNTSK</sequence>
<evidence type="ECO:0000313" key="2">
    <source>
        <dbReference type="EMBL" id="MST71641.1"/>
    </source>
</evidence>